<comment type="similarity">
    <text evidence="2 8">Belongs to the ABC-2 integral membrane protein family.</text>
</comment>
<evidence type="ECO:0000256" key="6">
    <source>
        <dbReference type="ARBA" id="ARBA00022989"/>
    </source>
</evidence>
<evidence type="ECO:0000256" key="1">
    <source>
        <dbReference type="ARBA" id="ARBA00004651"/>
    </source>
</evidence>
<keyword evidence="3 8" id="KW-0813">Transport</keyword>
<organism evidence="10 11">
    <name type="scientific">Bacillus paralicheniformis</name>
    <dbReference type="NCBI Taxonomy" id="1648923"/>
    <lineage>
        <taxon>Bacteria</taxon>
        <taxon>Bacillati</taxon>
        <taxon>Bacillota</taxon>
        <taxon>Bacilli</taxon>
        <taxon>Bacillales</taxon>
        <taxon>Bacillaceae</taxon>
        <taxon>Bacillus</taxon>
    </lineage>
</organism>
<comment type="subcellular location">
    <subcellularLocation>
        <location evidence="1 8">Cell membrane</location>
        <topology evidence="1 8">Multi-pass membrane protein</topology>
    </subcellularLocation>
</comment>
<dbReference type="InterPro" id="IPR013525">
    <property type="entry name" value="ABC2_TM"/>
</dbReference>
<dbReference type="InterPro" id="IPR047817">
    <property type="entry name" value="ABC2_TM_bact-type"/>
</dbReference>
<accession>A0AAW6K976</accession>
<dbReference type="PANTHER" id="PTHR30413">
    <property type="entry name" value="INNER MEMBRANE TRANSPORT PERMEASE"/>
    <property type="match status" value="1"/>
</dbReference>
<feature type="transmembrane region" description="Helical" evidence="8">
    <location>
        <begin position="247"/>
        <end position="265"/>
    </location>
</feature>
<feature type="transmembrane region" description="Helical" evidence="8">
    <location>
        <begin position="153"/>
        <end position="171"/>
    </location>
</feature>
<evidence type="ECO:0000259" key="9">
    <source>
        <dbReference type="PROSITE" id="PS51012"/>
    </source>
</evidence>
<proteinExistence type="inferred from homology"/>
<feature type="transmembrane region" description="Helical" evidence="8">
    <location>
        <begin position="74"/>
        <end position="93"/>
    </location>
</feature>
<evidence type="ECO:0000256" key="7">
    <source>
        <dbReference type="ARBA" id="ARBA00023136"/>
    </source>
</evidence>
<dbReference type="PANTHER" id="PTHR30413:SF10">
    <property type="entry name" value="CAPSULE POLYSACCHARIDE EXPORT INNER-MEMBRANE PROTEIN CTRC"/>
    <property type="match status" value="1"/>
</dbReference>
<evidence type="ECO:0000313" key="11">
    <source>
        <dbReference type="Proteomes" id="UP001216709"/>
    </source>
</evidence>
<evidence type="ECO:0000256" key="4">
    <source>
        <dbReference type="ARBA" id="ARBA00022475"/>
    </source>
</evidence>
<dbReference type="RefSeq" id="WP_059232034.1">
    <property type="nucleotide sequence ID" value="NZ_AP025342.1"/>
</dbReference>
<dbReference type="GO" id="GO:0015920">
    <property type="term" value="P:lipopolysaccharide transport"/>
    <property type="evidence" value="ECO:0007669"/>
    <property type="project" value="TreeGrafter"/>
</dbReference>
<gene>
    <name evidence="10" type="primary">tagG</name>
    <name evidence="10" type="ORF">PVN32_03645</name>
</gene>
<feature type="transmembrane region" description="Helical" evidence="8">
    <location>
        <begin position="114"/>
        <end position="141"/>
    </location>
</feature>
<keyword evidence="7 8" id="KW-0472">Membrane</keyword>
<evidence type="ECO:0000313" key="10">
    <source>
        <dbReference type="EMBL" id="MDE1451266.1"/>
    </source>
</evidence>
<feature type="domain" description="ABC transmembrane type-2" evidence="9">
    <location>
        <begin position="35"/>
        <end position="267"/>
    </location>
</feature>
<feature type="transmembrane region" description="Helical" evidence="8">
    <location>
        <begin position="183"/>
        <end position="202"/>
    </location>
</feature>
<dbReference type="Proteomes" id="UP001216709">
    <property type="component" value="Unassembled WGS sequence"/>
</dbReference>
<dbReference type="GO" id="GO:0140359">
    <property type="term" value="F:ABC-type transporter activity"/>
    <property type="evidence" value="ECO:0007669"/>
    <property type="project" value="InterPro"/>
</dbReference>
<dbReference type="PROSITE" id="PS51012">
    <property type="entry name" value="ABC_TM2"/>
    <property type="match status" value="1"/>
</dbReference>
<comment type="caution">
    <text evidence="10">The sequence shown here is derived from an EMBL/GenBank/DDBJ whole genome shotgun (WGS) entry which is preliminary data.</text>
</comment>
<evidence type="ECO:0000256" key="8">
    <source>
        <dbReference type="RuleBase" id="RU361157"/>
    </source>
</evidence>
<keyword evidence="5 8" id="KW-0812">Transmembrane</keyword>
<dbReference type="Pfam" id="PF01061">
    <property type="entry name" value="ABC2_membrane"/>
    <property type="match status" value="1"/>
</dbReference>
<evidence type="ECO:0000256" key="5">
    <source>
        <dbReference type="ARBA" id="ARBA00022692"/>
    </source>
</evidence>
<dbReference type="AlphaFoldDB" id="A0AAW6K976"/>
<reference evidence="10" key="1">
    <citation type="submission" date="2022-12" db="EMBL/GenBank/DDBJ databases">
        <title>Draft Genome Sequences of Bacillus licheniformis and Bacillus paralicheniformis strains isolated from Irish skim milk powders.</title>
        <authorList>
            <person name="Lourenco A."/>
            <person name="Li F."/>
            <person name="Geraldine D."/>
            <person name="Tobin J.T."/>
            <person name="Butler F."/>
            <person name="Jordan K."/>
            <person name="Obrien T."/>
        </authorList>
    </citation>
    <scope>NUCLEOTIDE SEQUENCE</scope>
    <source>
        <strain evidence="10">3370</strain>
    </source>
</reference>
<name>A0AAW6K976_9BACI</name>
<protein>
    <recommendedName>
        <fullName evidence="8">Transport permease protein</fullName>
    </recommendedName>
</protein>
<evidence type="ECO:0000256" key="2">
    <source>
        <dbReference type="ARBA" id="ARBA00007783"/>
    </source>
</evidence>
<keyword evidence="4 8" id="KW-1003">Cell membrane</keyword>
<keyword evidence="6 8" id="KW-1133">Transmembrane helix</keyword>
<sequence length="275" mass="32129">MNALVRIVKEQVTSFPLILRLAAYETKSKYQMNYLGVLWQFLNPLIQMLAYWFVFGMGIRKSGDVATGVGEVPFIIWMLAGLIPWFFISPTILDGSNSVFKRINMVAKMNFPISALPSVAIAANMFSYFVMMAIYVLALLAFGIYPSVHWIEYIYYLFCMIVFMFSFSLFNSTISVLVRDYQFLLQSVTRLLFFLLPIFWDISHQLGQDHPRLLALIKLNPLFYIIDGFRNSFLSGSWFFQDMKYTLYFWLFTLLLLTVGSLLHMKFRDKFVDFL</sequence>
<dbReference type="GO" id="GO:0005886">
    <property type="term" value="C:plasma membrane"/>
    <property type="evidence" value="ECO:0007669"/>
    <property type="project" value="UniProtKB-SubCell"/>
</dbReference>
<feature type="transmembrane region" description="Helical" evidence="8">
    <location>
        <begin position="34"/>
        <end position="54"/>
    </location>
</feature>
<dbReference type="EMBL" id="JARAFO010000004">
    <property type="protein sequence ID" value="MDE1451266.1"/>
    <property type="molecule type" value="Genomic_DNA"/>
</dbReference>
<evidence type="ECO:0000256" key="3">
    <source>
        <dbReference type="ARBA" id="ARBA00022448"/>
    </source>
</evidence>